<dbReference type="AlphaFoldDB" id="A0A0E9NF46"/>
<proteinExistence type="inferred from homology"/>
<evidence type="ECO:0000256" key="10">
    <source>
        <dbReference type="ARBA" id="ARBA00031521"/>
    </source>
</evidence>
<reference evidence="12 13" key="2">
    <citation type="journal article" date="2014" name="J. Gen. Appl. Microbiol.">
        <title>The early diverging ascomycetous budding yeast Saitoella complicata has three histone deacetylases belonging to the Clr6, Hos2, and Rpd3 lineages.</title>
        <authorList>
            <person name="Nishida H."/>
            <person name="Matsumoto T."/>
            <person name="Kondo S."/>
            <person name="Hamamoto M."/>
            <person name="Yoshikawa H."/>
        </authorList>
    </citation>
    <scope>NUCLEOTIDE SEQUENCE [LARGE SCALE GENOMIC DNA]</scope>
    <source>
        <strain evidence="12 13">NRRL Y-17804</strain>
    </source>
</reference>
<evidence type="ECO:0000256" key="4">
    <source>
        <dbReference type="ARBA" id="ARBA00022792"/>
    </source>
</evidence>
<keyword evidence="3" id="KW-0812">Transmembrane</keyword>
<keyword evidence="8 11" id="KW-0143">Chaperone</keyword>
<organism evidence="12 13">
    <name type="scientific">Saitoella complicata (strain BCRC 22490 / CBS 7301 / JCM 7358 / NBRC 10748 / NRRL Y-17804)</name>
    <dbReference type="NCBI Taxonomy" id="698492"/>
    <lineage>
        <taxon>Eukaryota</taxon>
        <taxon>Fungi</taxon>
        <taxon>Dikarya</taxon>
        <taxon>Ascomycota</taxon>
        <taxon>Taphrinomycotina</taxon>
        <taxon>Taphrinomycotina incertae sedis</taxon>
        <taxon>Saitoella</taxon>
    </lineage>
</organism>
<comment type="subcellular location">
    <subcellularLocation>
        <location evidence="1 11">Mitochondrion inner membrane</location>
        <topology evidence="1 11">Single-pass membrane protein</topology>
    </subcellularLocation>
</comment>
<name>A0A0E9NF46_SAICN</name>
<keyword evidence="13" id="KW-1185">Reference proteome</keyword>
<reference evidence="12 13" key="3">
    <citation type="journal article" date="2015" name="Genome Announc.">
        <title>Draft Genome Sequence of the Archiascomycetous Yeast Saitoella complicata.</title>
        <authorList>
            <person name="Yamauchi K."/>
            <person name="Kondo S."/>
            <person name="Hamamoto M."/>
            <person name="Takahashi Y."/>
            <person name="Ogura Y."/>
            <person name="Hayashi T."/>
            <person name="Nishida H."/>
        </authorList>
    </citation>
    <scope>NUCLEOTIDE SEQUENCE [LARGE SCALE GENOMIC DNA]</scope>
    <source>
        <strain evidence="12 13">NRRL Y-17804</strain>
    </source>
</reference>
<gene>
    <name evidence="12" type="ORF">G7K_2655-t1</name>
</gene>
<keyword evidence="5" id="KW-1133">Transmembrane helix</keyword>
<dbReference type="PANTHER" id="PTHR28202:SF1">
    <property type="entry name" value="ASSEMBLY FACTOR CBP4"/>
    <property type="match status" value="1"/>
</dbReference>
<evidence type="ECO:0000256" key="9">
    <source>
        <dbReference type="ARBA" id="ARBA00025413"/>
    </source>
</evidence>
<accession>A0A0E9NF46</accession>
<dbReference type="InterPro" id="IPR012420">
    <property type="entry name" value="Cbp4"/>
</dbReference>
<protein>
    <recommendedName>
        <fullName evidence="10 11">Cytochrome b mRNA-processing protein 4</fullName>
    </recommendedName>
</protein>
<sequence>MSNAGRWVKALFWGTVIAVGGHQLQYYIMPSEDELVKRLSPALKKEFLEQRQRRAAEDIDNGAQLMAHIRANAQKTEPAWKTDWGKKPDAAAQLDRETAAVVMTENALLYVWKLYDIP</sequence>
<evidence type="ECO:0000256" key="8">
    <source>
        <dbReference type="ARBA" id="ARBA00023186"/>
    </source>
</evidence>
<dbReference type="GO" id="GO:0005743">
    <property type="term" value="C:mitochondrial inner membrane"/>
    <property type="evidence" value="ECO:0007669"/>
    <property type="project" value="UniProtKB-SubCell"/>
</dbReference>
<evidence type="ECO:0000256" key="5">
    <source>
        <dbReference type="ARBA" id="ARBA00022989"/>
    </source>
</evidence>
<evidence type="ECO:0000256" key="1">
    <source>
        <dbReference type="ARBA" id="ARBA00004434"/>
    </source>
</evidence>
<reference evidence="12 13" key="1">
    <citation type="journal article" date="2011" name="J. Gen. Appl. Microbiol.">
        <title>Draft genome sequencing of the enigmatic yeast Saitoella complicata.</title>
        <authorList>
            <person name="Nishida H."/>
            <person name="Hamamoto M."/>
            <person name="Sugiyama J."/>
        </authorList>
    </citation>
    <scope>NUCLEOTIDE SEQUENCE [LARGE SCALE GENOMIC DNA]</scope>
    <source>
        <strain evidence="12 13">NRRL Y-17804</strain>
    </source>
</reference>
<dbReference type="Pfam" id="PF07960">
    <property type="entry name" value="CBP4"/>
    <property type="match status" value="1"/>
</dbReference>
<evidence type="ECO:0000256" key="11">
    <source>
        <dbReference type="RuleBase" id="RU368005"/>
    </source>
</evidence>
<comment type="caution">
    <text evidence="12">The sequence shown here is derived from an EMBL/GenBank/DDBJ whole genome shotgun (WGS) entry which is preliminary data.</text>
</comment>
<dbReference type="PANTHER" id="PTHR28202">
    <property type="entry name" value="ASSEMBLY FACTOR CBP4"/>
    <property type="match status" value="1"/>
</dbReference>
<dbReference type="Proteomes" id="UP000033140">
    <property type="component" value="Unassembled WGS sequence"/>
</dbReference>
<keyword evidence="7" id="KW-0472">Membrane</keyword>
<evidence type="ECO:0000313" key="13">
    <source>
        <dbReference type="Proteomes" id="UP000033140"/>
    </source>
</evidence>
<evidence type="ECO:0000256" key="6">
    <source>
        <dbReference type="ARBA" id="ARBA00023128"/>
    </source>
</evidence>
<dbReference type="EMBL" id="BACD03000015">
    <property type="protein sequence ID" value="GAO48482.1"/>
    <property type="molecule type" value="Genomic_DNA"/>
</dbReference>
<evidence type="ECO:0000256" key="2">
    <source>
        <dbReference type="ARBA" id="ARBA00006780"/>
    </source>
</evidence>
<evidence type="ECO:0000256" key="7">
    <source>
        <dbReference type="ARBA" id="ARBA00023136"/>
    </source>
</evidence>
<evidence type="ECO:0000313" key="12">
    <source>
        <dbReference type="EMBL" id="GAO48482.1"/>
    </source>
</evidence>
<evidence type="ECO:0000256" key="3">
    <source>
        <dbReference type="ARBA" id="ARBA00022692"/>
    </source>
</evidence>
<comment type="similarity">
    <text evidence="2 11">Belongs to the CBP4 family.</text>
</comment>
<dbReference type="GO" id="GO:0034551">
    <property type="term" value="P:mitochondrial respiratory chain complex III assembly"/>
    <property type="evidence" value="ECO:0007669"/>
    <property type="project" value="TreeGrafter"/>
</dbReference>
<keyword evidence="4 11" id="KW-0999">Mitochondrion inner membrane</keyword>
<comment type="function">
    <text evidence="9 11">Essential for the assembly of ubiquinol-cytochrome c reductase. It has a direct effect on the correct occurrence of the Rieske protein, core 4, core 5 and apocytochrome b.</text>
</comment>
<keyword evidence="6 11" id="KW-0496">Mitochondrion</keyword>